<protein>
    <submittedName>
        <fullName evidence="2">Uncharacterized protein</fullName>
    </submittedName>
</protein>
<organism evidence="2 3">
    <name type="scientific">Scylla paramamosain</name>
    <name type="common">Mud crab</name>
    <dbReference type="NCBI Taxonomy" id="85552"/>
    <lineage>
        <taxon>Eukaryota</taxon>
        <taxon>Metazoa</taxon>
        <taxon>Ecdysozoa</taxon>
        <taxon>Arthropoda</taxon>
        <taxon>Crustacea</taxon>
        <taxon>Multicrustacea</taxon>
        <taxon>Malacostraca</taxon>
        <taxon>Eumalacostraca</taxon>
        <taxon>Eucarida</taxon>
        <taxon>Decapoda</taxon>
        <taxon>Pleocyemata</taxon>
        <taxon>Brachyura</taxon>
        <taxon>Eubrachyura</taxon>
        <taxon>Portunoidea</taxon>
        <taxon>Portunidae</taxon>
        <taxon>Portuninae</taxon>
        <taxon>Scylla</taxon>
    </lineage>
</organism>
<keyword evidence="3" id="KW-1185">Reference proteome</keyword>
<comment type="caution">
    <text evidence="2">The sequence shown here is derived from an EMBL/GenBank/DDBJ whole genome shotgun (WGS) entry which is preliminary data.</text>
</comment>
<evidence type="ECO:0000256" key="1">
    <source>
        <dbReference type="SAM" id="MobiDB-lite"/>
    </source>
</evidence>
<feature type="compositionally biased region" description="Basic and acidic residues" evidence="1">
    <location>
        <begin position="1"/>
        <end position="13"/>
    </location>
</feature>
<proteinExistence type="predicted"/>
<feature type="region of interest" description="Disordered" evidence="1">
    <location>
        <begin position="1"/>
        <end position="26"/>
    </location>
</feature>
<dbReference type="EMBL" id="JARAKH010000015">
    <property type="protein sequence ID" value="KAK8396881.1"/>
    <property type="molecule type" value="Genomic_DNA"/>
</dbReference>
<reference evidence="2 3" key="1">
    <citation type="submission" date="2023-03" db="EMBL/GenBank/DDBJ databases">
        <title>High-quality genome of Scylla paramamosain provides insights in environmental adaptation.</title>
        <authorList>
            <person name="Zhang L."/>
        </authorList>
    </citation>
    <scope>NUCLEOTIDE SEQUENCE [LARGE SCALE GENOMIC DNA]</scope>
    <source>
        <strain evidence="2">LZ_2023a</strain>
        <tissue evidence="2">Muscle</tissue>
    </source>
</reference>
<evidence type="ECO:0000313" key="3">
    <source>
        <dbReference type="Proteomes" id="UP001487740"/>
    </source>
</evidence>
<gene>
    <name evidence="2" type="ORF">O3P69_005096</name>
</gene>
<name>A0AAW0UBM2_SCYPA</name>
<evidence type="ECO:0000313" key="2">
    <source>
        <dbReference type="EMBL" id="KAK8396881.1"/>
    </source>
</evidence>
<dbReference type="AlphaFoldDB" id="A0AAW0UBM2"/>
<accession>A0AAW0UBM2</accession>
<sequence length="134" mass="14723">MGFGDRTADKRPTGDPQGTVQGVAVLPPEAPSSNPFLVSLTTQKLAPSDWCAWRLGETADAAAAIHRSNQGFLTEEDPLTFPWGDGWLWLGGGRFLCDTSVSPEVCSSPRQMDLRRLEALRFPITCSREDRWMG</sequence>
<dbReference type="Proteomes" id="UP001487740">
    <property type="component" value="Unassembled WGS sequence"/>
</dbReference>